<gene>
    <name evidence="8" type="ordered locus">Bcav_1856</name>
</gene>
<evidence type="ECO:0000256" key="6">
    <source>
        <dbReference type="SAM" id="Phobius"/>
    </source>
</evidence>
<keyword evidence="9" id="KW-1185">Reference proteome</keyword>
<dbReference type="STRING" id="471853.Bcav_1856"/>
<dbReference type="EMBL" id="CP001618">
    <property type="protein sequence ID" value="ACQ80112.1"/>
    <property type="molecule type" value="Genomic_DNA"/>
</dbReference>
<evidence type="ECO:0000256" key="3">
    <source>
        <dbReference type="ARBA" id="ARBA00022692"/>
    </source>
</evidence>
<comment type="subcellular location">
    <subcellularLocation>
        <location evidence="1">Cell membrane</location>
        <topology evidence="1">Multi-pass membrane protein</topology>
    </subcellularLocation>
</comment>
<evidence type="ECO:0000259" key="7">
    <source>
        <dbReference type="Pfam" id="PF06271"/>
    </source>
</evidence>
<dbReference type="KEGG" id="bcv:Bcav_1856"/>
<keyword evidence="3 6" id="KW-0812">Transmembrane</keyword>
<dbReference type="PANTHER" id="PTHR36115">
    <property type="entry name" value="PROLINE-RICH ANTIGEN HOMOLOG-RELATED"/>
    <property type="match status" value="1"/>
</dbReference>
<evidence type="ECO:0000256" key="1">
    <source>
        <dbReference type="ARBA" id="ARBA00004651"/>
    </source>
</evidence>
<evidence type="ECO:0000256" key="4">
    <source>
        <dbReference type="ARBA" id="ARBA00022989"/>
    </source>
</evidence>
<keyword evidence="4 6" id="KW-1133">Transmembrane helix</keyword>
<evidence type="ECO:0000313" key="9">
    <source>
        <dbReference type="Proteomes" id="UP000007962"/>
    </source>
</evidence>
<dbReference type="RefSeq" id="WP_015882352.1">
    <property type="nucleotide sequence ID" value="NC_012669.1"/>
</dbReference>
<evidence type="ECO:0000256" key="2">
    <source>
        <dbReference type="ARBA" id="ARBA00022475"/>
    </source>
</evidence>
<feature type="transmembrane region" description="Helical" evidence="6">
    <location>
        <begin position="53"/>
        <end position="71"/>
    </location>
</feature>
<dbReference type="InterPro" id="IPR010432">
    <property type="entry name" value="RDD"/>
</dbReference>
<feature type="transmembrane region" description="Helical" evidence="6">
    <location>
        <begin position="27"/>
        <end position="47"/>
    </location>
</feature>
<evidence type="ECO:0000256" key="5">
    <source>
        <dbReference type="ARBA" id="ARBA00023136"/>
    </source>
</evidence>
<name>C5C4Y4_BEUC1</name>
<evidence type="ECO:0000313" key="8">
    <source>
        <dbReference type="EMBL" id="ACQ80112.1"/>
    </source>
</evidence>
<dbReference type="eggNOG" id="COG1714">
    <property type="taxonomic scope" value="Bacteria"/>
</dbReference>
<dbReference type="Pfam" id="PF06271">
    <property type="entry name" value="RDD"/>
    <property type="match status" value="1"/>
</dbReference>
<dbReference type="HOGENOM" id="CLU_110186_1_0_11"/>
<protein>
    <submittedName>
        <fullName evidence="8">RDD domain containing protein</fullName>
    </submittedName>
</protein>
<keyword evidence="5 6" id="KW-0472">Membrane</keyword>
<feature type="domain" description="RDD" evidence="7">
    <location>
        <begin position="21"/>
        <end position="122"/>
    </location>
</feature>
<reference evidence="8 9" key="1">
    <citation type="journal article" date="2009" name="Stand. Genomic Sci.">
        <title>Complete genome sequence of Beutenbergia cavernae type strain (HKI 0122).</title>
        <authorList>
            <person name="Land M."/>
            <person name="Pukall R."/>
            <person name="Abt B."/>
            <person name="Goker M."/>
            <person name="Rohde M."/>
            <person name="Glavina Del Rio T."/>
            <person name="Tice H."/>
            <person name="Copeland A."/>
            <person name="Cheng J.F."/>
            <person name="Lucas S."/>
            <person name="Chen F."/>
            <person name="Nolan M."/>
            <person name="Bruce D."/>
            <person name="Goodwin L."/>
            <person name="Pitluck S."/>
            <person name="Ivanova N."/>
            <person name="Mavromatis K."/>
            <person name="Ovchinnikova G."/>
            <person name="Pati A."/>
            <person name="Chen A."/>
            <person name="Palaniappan K."/>
            <person name="Hauser L."/>
            <person name="Chang Y.J."/>
            <person name="Jefferies C.C."/>
            <person name="Saunders E."/>
            <person name="Brettin T."/>
            <person name="Detter J.C."/>
            <person name="Han C."/>
            <person name="Chain P."/>
            <person name="Bristow J."/>
            <person name="Eisen J.A."/>
            <person name="Markowitz V."/>
            <person name="Hugenholtz P."/>
            <person name="Kyrpides N.C."/>
            <person name="Klenk H.P."/>
            <person name="Lapidus A."/>
        </authorList>
    </citation>
    <scope>NUCLEOTIDE SEQUENCE [LARGE SCALE GENOMIC DNA]</scope>
    <source>
        <strain evidence="9">ATCC BAA-8 / DSM 12333 / NBRC 16432</strain>
    </source>
</reference>
<accession>C5C4Y4</accession>
<organism evidence="8 9">
    <name type="scientific">Beutenbergia cavernae (strain ATCC BAA-8 / DSM 12333 / CCUG 43141 / JCM 11478 / NBRC 16432 / NCIMB 13614 / HKI 0122)</name>
    <dbReference type="NCBI Taxonomy" id="471853"/>
    <lineage>
        <taxon>Bacteria</taxon>
        <taxon>Bacillati</taxon>
        <taxon>Actinomycetota</taxon>
        <taxon>Actinomycetes</taxon>
        <taxon>Micrococcales</taxon>
        <taxon>Beutenbergiaceae</taxon>
        <taxon>Beutenbergia</taxon>
    </lineage>
</organism>
<proteinExistence type="predicted"/>
<keyword evidence="2" id="KW-1003">Cell membrane</keyword>
<dbReference type="InterPro" id="IPR051791">
    <property type="entry name" value="Pra-immunoreactive"/>
</dbReference>
<dbReference type="GO" id="GO:0005886">
    <property type="term" value="C:plasma membrane"/>
    <property type="evidence" value="ECO:0007669"/>
    <property type="project" value="UniProtKB-SubCell"/>
</dbReference>
<dbReference type="PANTHER" id="PTHR36115:SF6">
    <property type="entry name" value="PROLINE-RICH ANTIGEN HOMOLOG"/>
    <property type="match status" value="1"/>
</dbReference>
<sequence length="131" mass="14137">MSPQHPETTSWDRRPSSTQPAGLARRIGALVIDWLLASAISAGFFAFDSWATLAIFAAMTLILVATLGSTIGHRVLGLRVVRADDGGHPGIVSAIVRTVALCLVIPAVIWDSEGVSLHDRWARTRIVERAR</sequence>
<dbReference type="Proteomes" id="UP000007962">
    <property type="component" value="Chromosome"/>
</dbReference>
<dbReference type="AlphaFoldDB" id="C5C4Y4"/>
<dbReference type="OrthoDB" id="5187110at2"/>